<sequence>MRYQDAGHFRNKRRRNWHDTKSTIRILDTIAVALTTGRPGDVFAAAFDTRGGVTLVLAKNDSPTAEDDQAVRDLFRWITAPETTGAYDVLPFLFTRCGENIAKRMVKMDDAVRDFSHGLEEVLRHYTPVSSIDEEFPYSTTYRSLQYGDQQVPFVKMMRELLEVIRGRVQAFNLQNPSATPDVYCRYAQLALVAFVLKRSRLLRSLCESTSPMDRNCKLQVERLKRRLAKVCQYYHGIEDLVDHTRRHFPQGIAHCWVDPIRDTGETTVNLEGDYFGAIEQALGGVSPSADTLTTLRGKFPNMGETWGAGRSITTQLHAEIHILLHLSKSFDILDRSQQQPIGCSKRSCLCCTLWIWAYNNKYRTKWLTSGSHGKPYSAWALPGYSYAHAWAANGRSDVDIAVMKGVEKRLIRTIAQLFPNQRRLSDEYRWSGSESGGSDSEEERAERQLYDARAVQGWRW</sequence>
<reference evidence="2 3" key="1">
    <citation type="submission" date="2014-04" db="EMBL/GenBank/DDBJ databases">
        <authorList>
            <consortium name="DOE Joint Genome Institute"/>
            <person name="Kuo A."/>
            <person name="Kohler A."/>
            <person name="Costa M.D."/>
            <person name="Nagy L.G."/>
            <person name="Floudas D."/>
            <person name="Copeland A."/>
            <person name="Barry K.W."/>
            <person name="Cichocki N."/>
            <person name="Veneault-Fourrey C."/>
            <person name="LaButti K."/>
            <person name="Lindquist E.A."/>
            <person name="Lipzen A."/>
            <person name="Lundell T."/>
            <person name="Morin E."/>
            <person name="Murat C."/>
            <person name="Sun H."/>
            <person name="Tunlid A."/>
            <person name="Henrissat B."/>
            <person name="Grigoriev I.V."/>
            <person name="Hibbett D.S."/>
            <person name="Martin F."/>
            <person name="Nordberg H.P."/>
            <person name="Cantor M.N."/>
            <person name="Hua S.X."/>
        </authorList>
    </citation>
    <scope>NUCLEOTIDE SEQUENCE [LARGE SCALE GENOMIC DNA]</scope>
    <source>
        <strain evidence="2 3">Marx 270</strain>
    </source>
</reference>
<dbReference type="EMBL" id="KN831948">
    <property type="protein sequence ID" value="KIO12291.1"/>
    <property type="molecule type" value="Genomic_DNA"/>
</dbReference>
<accession>A0A0C3PSY4</accession>
<evidence type="ECO:0000256" key="1">
    <source>
        <dbReference type="SAM" id="MobiDB-lite"/>
    </source>
</evidence>
<dbReference type="InParanoid" id="A0A0C3PSY4"/>
<organism evidence="2 3">
    <name type="scientific">Pisolithus tinctorius Marx 270</name>
    <dbReference type="NCBI Taxonomy" id="870435"/>
    <lineage>
        <taxon>Eukaryota</taxon>
        <taxon>Fungi</taxon>
        <taxon>Dikarya</taxon>
        <taxon>Basidiomycota</taxon>
        <taxon>Agaricomycotina</taxon>
        <taxon>Agaricomycetes</taxon>
        <taxon>Agaricomycetidae</taxon>
        <taxon>Boletales</taxon>
        <taxon>Sclerodermatineae</taxon>
        <taxon>Pisolithaceae</taxon>
        <taxon>Pisolithus</taxon>
    </lineage>
</organism>
<dbReference type="OrthoDB" id="2692396at2759"/>
<keyword evidence="3" id="KW-1185">Reference proteome</keyword>
<protein>
    <submittedName>
        <fullName evidence="2">Uncharacterized protein</fullName>
    </submittedName>
</protein>
<feature type="region of interest" description="Disordered" evidence="1">
    <location>
        <begin position="429"/>
        <end position="449"/>
    </location>
</feature>
<dbReference type="InterPro" id="IPR027796">
    <property type="entry name" value="OTT_1508_deam-like"/>
</dbReference>
<dbReference type="HOGENOM" id="CLU_039517_0_0_1"/>
<evidence type="ECO:0000313" key="3">
    <source>
        <dbReference type="Proteomes" id="UP000054217"/>
    </source>
</evidence>
<dbReference type="Proteomes" id="UP000054217">
    <property type="component" value="Unassembled WGS sequence"/>
</dbReference>
<evidence type="ECO:0000313" key="2">
    <source>
        <dbReference type="EMBL" id="KIO12291.1"/>
    </source>
</evidence>
<dbReference type="AlphaFoldDB" id="A0A0C3PSY4"/>
<proteinExistence type="predicted"/>
<gene>
    <name evidence="2" type="ORF">M404DRAFT_994208</name>
</gene>
<dbReference type="Pfam" id="PF14441">
    <property type="entry name" value="OTT_1508_deam"/>
    <property type="match status" value="1"/>
</dbReference>
<name>A0A0C3PSY4_PISTI</name>
<reference evidence="3" key="2">
    <citation type="submission" date="2015-01" db="EMBL/GenBank/DDBJ databases">
        <title>Evolutionary Origins and Diversification of the Mycorrhizal Mutualists.</title>
        <authorList>
            <consortium name="DOE Joint Genome Institute"/>
            <consortium name="Mycorrhizal Genomics Consortium"/>
            <person name="Kohler A."/>
            <person name="Kuo A."/>
            <person name="Nagy L.G."/>
            <person name="Floudas D."/>
            <person name="Copeland A."/>
            <person name="Barry K.W."/>
            <person name="Cichocki N."/>
            <person name="Veneault-Fourrey C."/>
            <person name="LaButti K."/>
            <person name="Lindquist E.A."/>
            <person name="Lipzen A."/>
            <person name="Lundell T."/>
            <person name="Morin E."/>
            <person name="Murat C."/>
            <person name="Riley R."/>
            <person name="Ohm R."/>
            <person name="Sun H."/>
            <person name="Tunlid A."/>
            <person name="Henrissat B."/>
            <person name="Grigoriev I.V."/>
            <person name="Hibbett D.S."/>
            <person name="Martin F."/>
        </authorList>
    </citation>
    <scope>NUCLEOTIDE SEQUENCE [LARGE SCALE GENOMIC DNA]</scope>
    <source>
        <strain evidence="3">Marx 270</strain>
    </source>
</reference>